<proteinExistence type="predicted"/>
<dbReference type="PROSITE" id="PS51257">
    <property type="entry name" value="PROKAR_LIPOPROTEIN"/>
    <property type="match status" value="1"/>
</dbReference>
<keyword evidence="1" id="KW-0472">Membrane</keyword>
<reference evidence="2" key="1">
    <citation type="submission" date="2019-08" db="EMBL/GenBank/DDBJ databases">
        <authorList>
            <person name="Kucharzyk K."/>
            <person name="Murdoch R.W."/>
            <person name="Higgins S."/>
            <person name="Loffler F."/>
        </authorList>
    </citation>
    <scope>NUCLEOTIDE SEQUENCE</scope>
</reference>
<protein>
    <submittedName>
        <fullName evidence="2">Uncharacterized protein</fullName>
    </submittedName>
</protein>
<name>A0A645BSD3_9ZZZZ</name>
<evidence type="ECO:0000256" key="1">
    <source>
        <dbReference type="SAM" id="Phobius"/>
    </source>
</evidence>
<dbReference type="EMBL" id="VSSQ01022202">
    <property type="protein sequence ID" value="MPM68340.1"/>
    <property type="molecule type" value="Genomic_DNA"/>
</dbReference>
<keyword evidence="1" id="KW-1133">Transmembrane helix</keyword>
<organism evidence="2">
    <name type="scientific">bioreactor metagenome</name>
    <dbReference type="NCBI Taxonomy" id="1076179"/>
    <lineage>
        <taxon>unclassified sequences</taxon>
        <taxon>metagenomes</taxon>
        <taxon>ecological metagenomes</taxon>
    </lineage>
</organism>
<sequence>MKFYQWYSQACGGILGIVSCIYCYLRGDLLIYSNLNGNFDIISFNGILASYILYPLCFLTFIMAIVIALPNISQKKILNVEITKINSIIIYLTTLVGILGCTIYFIIPALSLLINDLTYAFKYCKSKINNNLTLTIKDNDIEQDSQELSDTSEQLLSTKTEMAINLLNKNANMNFITEVTGLSEDYVSNLKRVDLTKK</sequence>
<keyword evidence="1" id="KW-0812">Transmembrane</keyword>
<feature type="transmembrane region" description="Helical" evidence="1">
    <location>
        <begin position="6"/>
        <end position="25"/>
    </location>
</feature>
<gene>
    <name evidence="2" type="ORF">SDC9_115272</name>
</gene>
<evidence type="ECO:0000313" key="2">
    <source>
        <dbReference type="EMBL" id="MPM68340.1"/>
    </source>
</evidence>
<feature type="transmembrane region" description="Helical" evidence="1">
    <location>
        <begin position="88"/>
        <end position="113"/>
    </location>
</feature>
<accession>A0A645BSD3</accession>
<feature type="transmembrane region" description="Helical" evidence="1">
    <location>
        <begin position="46"/>
        <end position="68"/>
    </location>
</feature>
<dbReference type="AlphaFoldDB" id="A0A645BSD3"/>
<comment type="caution">
    <text evidence="2">The sequence shown here is derived from an EMBL/GenBank/DDBJ whole genome shotgun (WGS) entry which is preliminary data.</text>
</comment>